<comment type="function">
    <text evidence="10">Catalyzes the interconversion of 2-phosphoglycerate and 3-phosphoglycerate.</text>
</comment>
<dbReference type="PANTHER" id="PTHR31637">
    <property type="entry name" value="2,3-BISPHOSPHOGLYCERATE-INDEPENDENT PHOSPHOGLYCERATE MUTASE"/>
    <property type="match status" value="1"/>
</dbReference>
<dbReference type="GO" id="GO:0006096">
    <property type="term" value="P:glycolytic process"/>
    <property type="evidence" value="ECO:0007669"/>
    <property type="project" value="UniProtKB-UniRule"/>
</dbReference>
<dbReference type="HOGENOM" id="CLU_026099_2_0_6"/>
<dbReference type="UniPathway" id="UPA00109">
    <property type="reaction ID" value="UER00186"/>
</dbReference>
<dbReference type="Gene3D" id="3.40.720.10">
    <property type="entry name" value="Alkaline Phosphatase, subunit A"/>
    <property type="match status" value="1"/>
</dbReference>
<dbReference type="FunFam" id="3.40.1450.10:FF:000001">
    <property type="entry name" value="2,3-bisphosphoglycerate-independent phosphoglycerate mutase"/>
    <property type="match status" value="1"/>
</dbReference>
<reference evidence="17" key="1">
    <citation type="submission" date="2014-09" db="EMBL/GenBank/DDBJ databases">
        <authorList>
            <person name="Hjerde E."/>
        </authorList>
    </citation>
    <scope>NUCLEOTIDE SEQUENCE [LARGE SCALE GENOMIC DNA]</scope>
    <source>
        <strain evidence="17">06/09/139</strain>
    </source>
</reference>
<evidence type="ECO:0000256" key="6">
    <source>
        <dbReference type="ARBA" id="ARBA00023152"/>
    </source>
</evidence>
<evidence type="ECO:0000259" key="15">
    <source>
        <dbReference type="Pfam" id="PF06415"/>
    </source>
</evidence>
<dbReference type="Pfam" id="PF01676">
    <property type="entry name" value="Metalloenzyme"/>
    <property type="match status" value="1"/>
</dbReference>
<protein>
    <recommendedName>
        <fullName evidence="9 10">2,3-bisphosphoglycerate-independent phosphoglycerate mutase</fullName>
        <shortName evidence="10">BPG-independent PGAM</shortName>
        <shortName evidence="10">Phosphoglyceromutase</shortName>
        <shortName evidence="10">iPGM</shortName>
        <ecNumber evidence="4 10">5.4.2.12</ecNumber>
    </recommendedName>
</protein>
<dbReference type="InterPro" id="IPR017850">
    <property type="entry name" value="Alkaline_phosphatase_core_sf"/>
</dbReference>
<dbReference type="GO" id="GO:0004619">
    <property type="term" value="F:phosphoglycerate mutase activity"/>
    <property type="evidence" value="ECO:0007669"/>
    <property type="project" value="UniProtKB-UniRule"/>
</dbReference>
<comment type="similarity">
    <text evidence="3 10">Belongs to the BPG-independent phosphoglycerate mutase family.</text>
</comment>
<comment type="pathway">
    <text evidence="2 10">Carbohydrate degradation; glycolysis; pyruvate from D-glyceraldehyde 3-phosphate: step 3/5.</text>
</comment>
<evidence type="ECO:0000256" key="1">
    <source>
        <dbReference type="ARBA" id="ARBA00000370"/>
    </source>
</evidence>
<comment type="cofactor">
    <cofactor evidence="10">
        <name>Mn(2+)</name>
        <dbReference type="ChEBI" id="CHEBI:29035"/>
    </cofactor>
    <text evidence="10">Binds 2 manganese ions per subunit.</text>
</comment>
<feature type="domain" description="BPG-independent PGAM N-terminal" evidence="15">
    <location>
        <begin position="89"/>
        <end position="303"/>
    </location>
</feature>
<feature type="binding site" evidence="10 13">
    <location>
        <position position="407"/>
    </location>
    <ligand>
        <name>Mn(2+)</name>
        <dbReference type="ChEBI" id="CHEBI:29035"/>
        <label>1</label>
    </ligand>
</feature>
<dbReference type="PATRIC" id="fig|80852.17.peg.2561"/>
<dbReference type="NCBIfam" id="TIGR01307">
    <property type="entry name" value="pgm_bpd_ind"/>
    <property type="match status" value="1"/>
</dbReference>
<feature type="binding site" evidence="10 12">
    <location>
        <position position="198"/>
    </location>
    <ligand>
        <name>substrate</name>
    </ligand>
</feature>
<dbReference type="InterPro" id="IPR006124">
    <property type="entry name" value="Metalloenzyme"/>
</dbReference>
<comment type="subunit">
    <text evidence="10">Monomer.</text>
</comment>
<feature type="binding site" evidence="10 12">
    <location>
        <position position="340"/>
    </location>
    <ligand>
        <name>substrate</name>
    </ligand>
</feature>
<feature type="binding site" evidence="10 13">
    <location>
        <position position="411"/>
    </location>
    <ligand>
        <name>Mn(2+)</name>
        <dbReference type="ChEBI" id="CHEBI:29035"/>
        <label>1</label>
    </ligand>
</feature>
<feature type="binding site" evidence="10 13">
    <location>
        <position position="69"/>
    </location>
    <ligand>
        <name>Mn(2+)</name>
        <dbReference type="ChEBI" id="CHEBI:29035"/>
        <label>2</label>
    </ligand>
</feature>
<dbReference type="EMBL" id="LN554846">
    <property type="protein sequence ID" value="CED72525.1"/>
    <property type="molecule type" value="Genomic_DNA"/>
</dbReference>
<dbReference type="EC" id="5.4.2.12" evidence="4 10"/>
<organism evidence="16 17">
    <name type="scientific">Aliivibrio wodanis</name>
    <dbReference type="NCBI Taxonomy" id="80852"/>
    <lineage>
        <taxon>Bacteria</taxon>
        <taxon>Pseudomonadati</taxon>
        <taxon>Pseudomonadota</taxon>
        <taxon>Gammaproteobacteria</taxon>
        <taxon>Vibrionales</taxon>
        <taxon>Vibrionaceae</taxon>
        <taxon>Aliivibrio</taxon>
    </lineage>
</organism>
<dbReference type="GO" id="GO:0030145">
    <property type="term" value="F:manganese ion binding"/>
    <property type="evidence" value="ECO:0007669"/>
    <property type="project" value="UniProtKB-UniRule"/>
</dbReference>
<dbReference type="GO" id="GO:0005829">
    <property type="term" value="C:cytosol"/>
    <property type="evidence" value="ECO:0007669"/>
    <property type="project" value="TreeGrafter"/>
</dbReference>
<evidence type="ECO:0000313" key="17">
    <source>
        <dbReference type="Proteomes" id="UP000032427"/>
    </source>
</evidence>
<dbReference type="Proteomes" id="UP000032427">
    <property type="component" value="Chromosome 1"/>
</dbReference>
<dbReference type="STRING" id="80852.AWOD_I_2473"/>
<feature type="binding site" evidence="10 13">
    <location>
        <position position="19"/>
    </location>
    <ligand>
        <name>Mn(2+)</name>
        <dbReference type="ChEBI" id="CHEBI:29035"/>
        <label>2</label>
    </ligand>
</feature>
<feature type="domain" description="Metalloenzyme" evidence="14">
    <location>
        <begin position="11"/>
        <end position="500"/>
    </location>
</feature>
<dbReference type="HAMAP" id="MF_01038">
    <property type="entry name" value="GpmI"/>
    <property type="match status" value="1"/>
</dbReference>
<dbReference type="CDD" id="cd16010">
    <property type="entry name" value="iPGM"/>
    <property type="match status" value="1"/>
</dbReference>
<dbReference type="AlphaFoldDB" id="A0A090IVW5"/>
<feature type="binding site" evidence="10 12">
    <location>
        <begin position="268"/>
        <end position="271"/>
    </location>
    <ligand>
        <name>substrate</name>
    </ligand>
</feature>
<dbReference type="Pfam" id="PF06415">
    <property type="entry name" value="iPGM_N"/>
    <property type="match status" value="1"/>
</dbReference>
<evidence type="ECO:0000256" key="2">
    <source>
        <dbReference type="ARBA" id="ARBA00004798"/>
    </source>
</evidence>
<dbReference type="PIRSF" id="PIRSF001492">
    <property type="entry name" value="IPGAM"/>
    <property type="match status" value="1"/>
</dbReference>
<feature type="binding site" evidence="10 13">
    <location>
        <position position="448"/>
    </location>
    <ligand>
        <name>Mn(2+)</name>
        <dbReference type="ChEBI" id="CHEBI:29035"/>
        <label>2</label>
    </ligand>
</feature>
<evidence type="ECO:0000256" key="13">
    <source>
        <dbReference type="PIRSR" id="PIRSR001492-3"/>
    </source>
</evidence>
<dbReference type="PANTHER" id="PTHR31637:SF0">
    <property type="entry name" value="2,3-BISPHOSPHOGLYCERATE-INDEPENDENT PHOSPHOGLYCERATE MUTASE"/>
    <property type="match status" value="1"/>
</dbReference>
<evidence type="ECO:0000313" key="16">
    <source>
        <dbReference type="EMBL" id="CED72525.1"/>
    </source>
</evidence>
<dbReference type="InterPro" id="IPR036646">
    <property type="entry name" value="PGAM_B_sf"/>
</dbReference>
<evidence type="ECO:0000256" key="9">
    <source>
        <dbReference type="ARBA" id="ARBA00071648"/>
    </source>
</evidence>
<keyword evidence="6 10" id="KW-0324">Glycolysis</keyword>
<feature type="active site" description="Phosphoserine intermediate" evidence="10 11">
    <location>
        <position position="69"/>
    </location>
</feature>
<feature type="binding site" evidence="10 13">
    <location>
        <position position="467"/>
    </location>
    <ligand>
        <name>Mn(2+)</name>
        <dbReference type="ChEBI" id="CHEBI:29035"/>
        <label>1</label>
    </ligand>
</feature>
<dbReference type="Gene3D" id="3.40.1450.10">
    <property type="entry name" value="BPG-independent phosphoglycerate mutase, domain B"/>
    <property type="match status" value="1"/>
</dbReference>
<evidence type="ECO:0000256" key="3">
    <source>
        <dbReference type="ARBA" id="ARBA00008819"/>
    </source>
</evidence>
<accession>A0A090IVW5</accession>
<dbReference type="InterPro" id="IPR011258">
    <property type="entry name" value="BPG-indep_PGM_N"/>
</dbReference>
<sequence>MTRNTFMSAKKPMALVILDGYGHREAQADNAITNANTPVLDGLMATQPNTLISASGMDVGLPDGQMGNSEVGHTNIGAGRVVYQDLTRITKAISDGEFQENETLVNAIDKAVKADKAVHIMGLMSPGGVHSHEDHIYAAVEMAAARGAEKIYLHCFLDGRDTPPRSAENSLKNFQELFAKLGKGRVASLIGRYYAMDRDNNWDRVQKSYELMTEAKGEFTFDSAVEGLEAAYAREENDEFVQATEIKAEGEESAAIVDGDAVIFMNYRADRAREITRAFVPDFDGFARNVFPAIDFVMLTQYAANIPLLCAFAPASLENTYGEWLSKEGKTQLRISETEKYAHVTFFFNGGIEDEFEGEERQLVASPKVATYDLQPEMSAPELTEKLVAAIKSGKYDAIVCNFPNCDMVGHTGVYEAAVKAMEALDECIGKVVEAIKEVDGQMLITADHGNAEMMINPETGGVHTAHTNLPVPLIYVGSKAVEFKEGGKLSDLAPTMLALTDTAIPSEMSGEVLFK</sequence>
<feature type="binding site" evidence="10 12">
    <location>
        <position position="192"/>
    </location>
    <ligand>
        <name>substrate</name>
    </ligand>
</feature>
<evidence type="ECO:0000256" key="10">
    <source>
        <dbReference type="HAMAP-Rule" id="MF_01038"/>
    </source>
</evidence>
<dbReference type="SUPFAM" id="SSF53649">
    <property type="entry name" value="Alkaline phosphatase-like"/>
    <property type="match status" value="1"/>
</dbReference>
<gene>
    <name evidence="10 16" type="primary">gpmI</name>
    <name evidence="16" type="ORF">AWOD_I_2473</name>
</gene>
<evidence type="ECO:0000256" key="12">
    <source>
        <dbReference type="PIRSR" id="PIRSR001492-2"/>
    </source>
</evidence>
<dbReference type="SUPFAM" id="SSF64158">
    <property type="entry name" value="2,3-Bisphosphoglycerate-independent phosphoglycerate mutase, substrate-binding domain"/>
    <property type="match status" value="1"/>
</dbReference>
<evidence type="ECO:0000256" key="8">
    <source>
        <dbReference type="ARBA" id="ARBA00023235"/>
    </source>
</evidence>
<comment type="catalytic activity">
    <reaction evidence="1 10">
        <text>(2R)-2-phosphoglycerate = (2R)-3-phosphoglycerate</text>
        <dbReference type="Rhea" id="RHEA:15901"/>
        <dbReference type="ChEBI" id="CHEBI:58272"/>
        <dbReference type="ChEBI" id="CHEBI:58289"/>
        <dbReference type="EC" id="5.4.2.12"/>
    </reaction>
</comment>
<evidence type="ECO:0000256" key="11">
    <source>
        <dbReference type="PIRSR" id="PIRSR001492-1"/>
    </source>
</evidence>
<feature type="binding site" evidence="10 13">
    <location>
        <position position="449"/>
    </location>
    <ligand>
        <name>Mn(2+)</name>
        <dbReference type="ChEBI" id="CHEBI:29035"/>
        <label>2</label>
    </ligand>
</feature>
<dbReference type="NCBIfam" id="NF003897">
    <property type="entry name" value="PRK05434.1-5"/>
    <property type="match status" value="1"/>
</dbReference>
<evidence type="ECO:0000256" key="7">
    <source>
        <dbReference type="ARBA" id="ARBA00023211"/>
    </source>
</evidence>
<evidence type="ECO:0000256" key="4">
    <source>
        <dbReference type="ARBA" id="ARBA00012026"/>
    </source>
</evidence>
<name>A0A090IVW5_9GAMM</name>
<evidence type="ECO:0000259" key="14">
    <source>
        <dbReference type="Pfam" id="PF01676"/>
    </source>
</evidence>
<dbReference type="InterPro" id="IPR005995">
    <property type="entry name" value="Pgm_bpd_ind"/>
</dbReference>
<feature type="binding site" evidence="10 12">
    <location>
        <begin position="160"/>
        <end position="161"/>
    </location>
    <ligand>
        <name>substrate</name>
    </ligand>
</feature>
<proteinExistence type="inferred from homology"/>
<evidence type="ECO:0000256" key="5">
    <source>
        <dbReference type="ARBA" id="ARBA00022723"/>
    </source>
</evidence>
<keyword evidence="8 10" id="KW-0413">Isomerase</keyword>
<dbReference type="GO" id="GO:0006007">
    <property type="term" value="P:glucose catabolic process"/>
    <property type="evidence" value="ECO:0007669"/>
    <property type="project" value="InterPro"/>
</dbReference>
<dbReference type="KEGG" id="awd:AWOD_I_2473"/>
<keyword evidence="17" id="KW-1185">Reference proteome</keyword>
<dbReference type="FunFam" id="3.40.720.10:FF:000001">
    <property type="entry name" value="2,3-bisphosphoglycerate-independent phosphoglycerate mutase"/>
    <property type="match status" value="1"/>
</dbReference>
<feature type="binding site" evidence="10 12">
    <location>
        <position position="130"/>
    </location>
    <ligand>
        <name>substrate</name>
    </ligand>
</feature>
<keyword evidence="5 10" id="KW-0479">Metal-binding</keyword>
<keyword evidence="7 10" id="KW-0464">Manganese</keyword>